<accession>A0A7I4YK45</accession>
<dbReference type="Proteomes" id="UP000025227">
    <property type="component" value="Unplaced"/>
</dbReference>
<keyword evidence="1" id="KW-1185">Reference proteome</keyword>
<name>A0A7I4YK45_HAECO</name>
<dbReference type="WBParaSite" id="HCON_00106630-00001">
    <property type="protein sequence ID" value="HCON_00106630-00001"/>
    <property type="gene ID" value="HCON_00106630"/>
</dbReference>
<evidence type="ECO:0000313" key="1">
    <source>
        <dbReference type="Proteomes" id="UP000025227"/>
    </source>
</evidence>
<sequence length="79" mass="9903">MARRNYRKFVLKDKREWFNVQEFASTPIHLSHATGHHPFCPFRYRFLFINCHRHQIRISESRWPLYSEQMPTWIPVRRF</sequence>
<evidence type="ECO:0000313" key="2">
    <source>
        <dbReference type="WBParaSite" id="HCON_00106630-00001"/>
    </source>
</evidence>
<reference evidence="2" key="1">
    <citation type="submission" date="2020-12" db="UniProtKB">
        <authorList>
            <consortium name="WormBaseParasite"/>
        </authorList>
    </citation>
    <scope>IDENTIFICATION</scope>
    <source>
        <strain evidence="2">MHco3</strain>
    </source>
</reference>
<protein>
    <submittedName>
        <fullName evidence="2">Prophage protein</fullName>
    </submittedName>
</protein>
<dbReference type="AlphaFoldDB" id="A0A7I4YK45"/>
<organism evidence="1 2">
    <name type="scientific">Haemonchus contortus</name>
    <name type="common">Barber pole worm</name>
    <dbReference type="NCBI Taxonomy" id="6289"/>
    <lineage>
        <taxon>Eukaryota</taxon>
        <taxon>Metazoa</taxon>
        <taxon>Ecdysozoa</taxon>
        <taxon>Nematoda</taxon>
        <taxon>Chromadorea</taxon>
        <taxon>Rhabditida</taxon>
        <taxon>Rhabditina</taxon>
        <taxon>Rhabditomorpha</taxon>
        <taxon>Strongyloidea</taxon>
        <taxon>Trichostrongylidae</taxon>
        <taxon>Haemonchus</taxon>
    </lineage>
</organism>
<proteinExistence type="predicted"/>